<proteinExistence type="predicted"/>
<dbReference type="AlphaFoldDB" id="A0A127P5W7"/>
<evidence type="ECO:0000313" key="1">
    <source>
        <dbReference type="EMBL" id="AMO93230.1"/>
    </source>
</evidence>
<reference evidence="1 2" key="1">
    <citation type="submission" date="2015-11" db="EMBL/GenBank/DDBJ databases">
        <title>Exploring the genomic traits of fungus-feeding bacterial genus Collimonas.</title>
        <authorList>
            <person name="Song C."/>
            <person name="Schmidt R."/>
            <person name="de Jager V."/>
            <person name="Krzyzanowska D."/>
            <person name="Jongedijk E."/>
            <person name="Cankar K."/>
            <person name="Beekwilder J."/>
            <person name="van Veen A."/>
            <person name="de Boer W."/>
            <person name="van Veen J.A."/>
            <person name="Garbeva P."/>
        </authorList>
    </citation>
    <scope>NUCLEOTIDE SEQUENCE [LARGE SCALE GENOMIC DNA]</scope>
    <source>
        <strain evidence="1 2">Ter6</strain>
    </source>
</reference>
<dbReference type="Proteomes" id="UP000072421">
    <property type="component" value="Chromosome"/>
</dbReference>
<gene>
    <name evidence="1" type="ORF">CFter6_0501</name>
</gene>
<protein>
    <submittedName>
        <fullName evidence="1">Uncharacterized protein</fullName>
    </submittedName>
</protein>
<name>A0A127P5W7_9BURK</name>
<evidence type="ECO:0000313" key="2">
    <source>
        <dbReference type="Proteomes" id="UP000072421"/>
    </source>
</evidence>
<dbReference type="EMBL" id="CP013232">
    <property type="protein sequence ID" value="AMO93230.1"/>
    <property type="molecule type" value="Genomic_DNA"/>
</dbReference>
<organism evidence="1">
    <name type="scientific">Collimonas fungivorans</name>
    <dbReference type="NCBI Taxonomy" id="158899"/>
    <lineage>
        <taxon>Bacteria</taxon>
        <taxon>Pseudomonadati</taxon>
        <taxon>Pseudomonadota</taxon>
        <taxon>Betaproteobacteria</taxon>
        <taxon>Burkholderiales</taxon>
        <taxon>Oxalobacteraceae</taxon>
        <taxon>Collimonas</taxon>
    </lineage>
</organism>
<sequence>MRCASKSRTLWVIRPRTSGIGEHARDGVGQANAPVDLEKQQNSAFADELAAVEGHFYGAASEPF</sequence>
<accession>A0A127P5W7</accession>